<feature type="transmembrane region" description="Helical" evidence="4">
    <location>
        <begin position="16"/>
        <end position="38"/>
    </location>
</feature>
<feature type="region of interest" description="Disordered" evidence="3">
    <location>
        <begin position="456"/>
        <end position="503"/>
    </location>
</feature>
<dbReference type="InterPro" id="IPR051837">
    <property type="entry name" value="SortingNexin/PXDomain-PKLike"/>
</dbReference>
<dbReference type="GO" id="GO:0005768">
    <property type="term" value="C:endosome"/>
    <property type="evidence" value="ECO:0007669"/>
    <property type="project" value="UniProtKB-ARBA"/>
</dbReference>
<dbReference type="GO" id="GO:0035091">
    <property type="term" value="F:phosphatidylinositol binding"/>
    <property type="evidence" value="ECO:0007669"/>
    <property type="project" value="InterPro"/>
</dbReference>
<dbReference type="SUPFAM" id="SSF64268">
    <property type="entry name" value="PX domain"/>
    <property type="match status" value="1"/>
</dbReference>
<dbReference type="InterPro" id="IPR036871">
    <property type="entry name" value="PX_dom_sf"/>
</dbReference>
<dbReference type="Pfam" id="PF08628">
    <property type="entry name" value="Nexin_C"/>
    <property type="match status" value="1"/>
</dbReference>
<dbReference type="InterPro" id="IPR001683">
    <property type="entry name" value="PX_dom"/>
</dbReference>
<dbReference type="InterPro" id="IPR003114">
    <property type="entry name" value="Phox_assoc"/>
</dbReference>
<feature type="domain" description="PXA" evidence="6">
    <location>
        <begin position="106"/>
        <end position="289"/>
    </location>
</feature>
<dbReference type="SMART" id="SM00313">
    <property type="entry name" value="PXA"/>
    <property type="match status" value="1"/>
</dbReference>
<keyword evidence="4" id="KW-1133">Transmembrane helix</keyword>
<keyword evidence="8" id="KW-1185">Reference proteome</keyword>
<dbReference type="InterPro" id="IPR013937">
    <property type="entry name" value="Sorting_nexin_C"/>
</dbReference>
<keyword evidence="4" id="KW-0472">Membrane</keyword>
<feature type="region of interest" description="Disordered" evidence="3">
    <location>
        <begin position="351"/>
        <end position="372"/>
    </location>
</feature>
<dbReference type="AlphaFoldDB" id="A0A8T0J8K3"/>
<dbReference type="PANTHER" id="PTHR22999:SF23">
    <property type="entry name" value="SORTING NEXIN-16"/>
    <property type="match status" value="1"/>
</dbReference>
<feature type="region of interest" description="Disordered" evidence="3">
    <location>
        <begin position="642"/>
        <end position="662"/>
    </location>
</feature>
<gene>
    <name evidence="7" type="ORF">KC19_1G185000</name>
</gene>
<keyword evidence="4" id="KW-0812">Transmembrane</keyword>
<evidence type="ECO:0000256" key="2">
    <source>
        <dbReference type="ARBA" id="ARBA00022490"/>
    </source>
</evidence>
<dbReference type="Pfam" id="PF02194">
    <property type="entry name" value="PXA"/>
    <property type="match status" value="1"/>
</dbReference>
<feature type="compositionally biased region" description="Basic and acidic residues" evidence="3">
    <location>
        <begin position="360"/>
        <end position="372"/>
    </location>
</feature>
<evidence type="ECO:0000256" key="1">
    <source>
        <dbReference type="ARBA" id="ARBA00004496"/>
    </source>
</evidence>
<evidence type="ECO:0000259" key="5">
    <source>
        <dbReference type="PROSITE" id="PS50195"/>
    </source>
</evidence>
<feature type="region of interest" description="Disordered" evidence="3">
    <location>
        <begin position="517"/>
        <end position="601"/>
    </location>
</feature>
<reference evidence="7" key="1">
    <citation type="submission" date="2020-06" db="EMBL/GenBank/DDBJ databases">
        <title>WGS assembly of Ceratodon purpureus strain R40.</title>
        <authorList>
            <person name="Carey S.B."/>
            <person name="Jenkins J."/>
            <person name="Shu S."/>
            <person name="Lovell J.T."/>
            <person name="Sreedasyam A."/>
            <person name="Maumus F."/>
            <person name="Tiley G.P."/>
            <person name="Fernandez-Pozo N."/>
            <person name="Barry K."/>
            <person name="Chen C."/>
            <person name="Wang M."/>
            <person name="Lipzen A."/>
            <person name="Daum C."/>
            <person name="Saski C.A."/>
            <person name="Payton A.C."/>
            <person name="Mcbreen J.C."/>
            <person name="Conrad R.E."/>
            <person name="Kollar L.M."/>
            <person name="Olsson S."/>
            <person name="Huttunen S."/>
            <person name="Landis J.B."/>
            <person name="Wickett N.J."/>
            <person name="Johnson M.G."/>
            <person name="Rensing S.A."/>
            <person name="Grimwood J."/>
            <person name="Schmutz J."/>
            <person name="Mcdaniel S.F."/>
        </authorList>
    </citation>
    <scope>NUCLEOTIDE SEQUENCE</scope>
    <source>
        <strain evidence="7">R40</strain>
    </source>
</reference>
<feature type="compositionally biased region" description="Polar residues" evidence="3">
    <location>
        <begin position="561"/>
        <end position="587"/>
    </location>
</feature>
<evidence type="ECO:0000259" key="6">
    <source>
        <dbReference type="PROSITE" id="PS51207"/>
    </source>
</evidence>
<keyword evidence="2" id="KW-0963">Cytoplasm</keyword>
<dbReference type="PROSITE" id="PS51207">
    <property type="entry name" value="PXA"/>
    <property type="match status" value="1"/>
</dbReference>
<accession>A0A8T0J8K3</accession>
<sequence>METLRDLIEEAKRRTILVAILVLIVAYIMSLTSSSVWINLPVSVVVLAALRRLSFEVEFRWKPRVSERRPQYPLHQNRRQLTNYDPLLSGLPCQVATTRWRRIIDSPVVEEAVDELTRAVIDEFVTSLWYTSITPDQEAPEELRLLLNGVIAEVAQRAKRVNLVTLLSKDVVDLVGSHFELFRQMKAKIGPDIMGSMSIDERDEKLKFAMITSRKLHPALISPEAEYKVLKKLTGGVVALVLKKQDSHCRLLRTLARELLACAVLRPVLNFASPGYINELIESVAIARERQRNMKAEELTHQRIPDPIPQKKPSQTGVEMTSLGPLESRKLAPDINPLQKSNENYSKIIGDVGTSTRSQPSHDTKSMKEVKGTRPVVPDTIKEVGANSTSNWSQTLDALAQRRAQALAPEHLDNVWAKGRNYKRRESEKSSTLASPTPVTEGLASNLVSPKTVEADMSPEVISGQEGELTSGELSKESTTSTIPMKADDDQSDVPSVPNKDKNAISDQYEALFFGDSKDGEEHLPGIGFSPLGTPRPNSRSPENQTGNLQARNIRGPQLSRADSNDNMLDSSANSQSTTETSGQSPSRFRYHHKSGTSSQRLRRAVRLLAHRKTKSSGGVSDGWNLDVGSSSQGLTSMLNAGEISPVTSPASESRWRSIRRSRSPDVSLAPVQVDVTEVMAHTQSTMLDCRVMGAHFERLGSKPFAVYTIRVQDTEERTWRIQRRFRNFEQLHRRLKDMPYYNLNLPPKRFLSSSLDSNFVRERCILLDKYLKDLLAIPSVAELHEVWDFLSLHSQHYTNGNSVSMMRTLAVNVDDAVDDMFRQIRGVSDDISGALKTATTGIRHRFPTSSGYMSEGAAFSSAEDQLAFTSRSLAPKYPAPYLTDSELSERLGGASVSEDEYGTLGGNVHGMGSLGWQSDSDVHLYPSDSEALKPGVQPFVSGKDLIQSRFLGSRLEGAFSDGHSPVESYASETVADDLGMPQEWAPPKVTVPILNLVDLIFQLQGRGWIRRQVLWIAKQILQLGMGDAIDDWLLGRIQWLCKEEVVASGIHWVKEMLWPDGIFVTKHPRNLPEASGAMLESAGFAIPEDIPERQQRPPLNSFEYRLEAARRAGLVREIILEKAPTAAVNLIGRKQYARCAKDIYYFSQSTVCVKQLTYSLLEMLLVNAFPELHDLILDVRTSVT</sequence>
<name>A0A8T0J8K3_CERPU</name>
<feature type="compositionally biased region" description="Polar residues" evidence="3">
    <location>
        <begin position="536"/>
        <end position="551"/>
    </location>
</feature>
<dbReference type="Pfam" id="PF00787">
    <property type="entry name" value="PX"/>
    <property type="match status" value="1"/>
</dbReference>
<dbReference type="Proteomes" id="UP000822688">
    <property type="component" value="Chromosome 1"/>
</dbReference>
<evidence type="ECO:0000313" key="8">
    <source>
        <dbReference type="Proteomes" id="UP000822688"/>
    </source>
</evidence>
<dbReference type="Gene3D" id="3.30.1520.10">
    <property type="entry name" value="Phox-like domain"/>
    <property type="match status" value="1"/>
</dbReference>
<evidence type="ECO:0000313" key="7">
    <source>
        <dbReference type="EMBL" id="KAG0591576.1"/>
    </source>
</evidence>
<feature type="domain" description="PX" evidence="5">
    <location>
        <begin position="686"/>
        <end position="798"/>
    </location>
</feature>
<dbReference type="PANTHER" id="PTHR22999">
    <property type="entry name" value="PX SERINE/THREONINE KINASE PXK"/>
    <property type="match status" value="1"/>
</dbReference>
<dbReference type="PROSITE" id="PS50195">
    <property type="entry name" value="PX"/>
    <property type="match status" value="1"/>
</dbReference>
<protein>
    <submittedName>
        <fullName evidence="7">Uncharacterized protein</fullName>
    </submittedName>
</protein>
<dbReference type="OrthoDB" id="120967at2759"/>
<dbReference type="SMART" id="SM00312">
    <property type="entry name" value="PX"/>
    <property type="match status" value="1"/>
</dbReference>
<evidence type="ECO:0000256" key="3">
    <source>
        <dbReference type="SAM" id="MobiDB-lite"/>
    </source>
</evidence>
<dbReference type="EMBL" id="CM026421">
    <property type="protein sequence ID" value="KAG0591576.1"/>
    <property type="molecule type" value="Genomic_DNA"/>
</dbReference>
<organism evidence="7 8">
    <name type="scientific">Ceratodon purpureus</name>
    <name type="common">Fire moss</name>
    <name type="synonym">Dicranum purpureum</name>
    <dbReference type="NCBI Taxonomy" id="3225"/>
    <lineage>
        <taxon>Eukaryota</taxon>
        <taxon>Viridiplantae</taxon>
        <taxon>Streptophyta</taxon>
        <taxon>Embryophyta</taxon>
        <taxon>Bryophyta</taxon>
        <taxon>Bryophytina</taxon>
        <taxon>Bryopsida</taxon>
        <taxon>Dicranidae</taxon>
        <taxon>Pseudoditrichales</taxon>
        <taxon>Ditrichaceae</taxon>
        <taxon>Ceratodon</taxon>
    </lineage>
</organism>
<proteinExistence type="predicted"/>
<feature type="region of interest" description="Disordered" evidence="3">
    <location>
        <begin position="422"/>
        <end position="443"/>
    </location>
</feature>
<comment type="subcellular location">
    <subcellularLocation>
        <location evidence="1">Cytoplasm</location>
    </subcellularLocation>
</comment>
<comment type="caution">
    <text evidence="7">The sequence shown here is derived from an EMBL/GenBank/DDBJ whole genome shotgun (WGS) entry which is preliminary data.</text>
</comment>
<feature type="compositionally biased region" description="Basic residues" evidence="3">
    <location>
        <begin position="589"/>
        <end position="601"/>
    </location>
</feature>
<evidence type="ECO:0000256" key="4">
    <source>
        <dbReference type="SAM" id="Phobius"/>
    </source>
</evidence>